<accession>A0A564YVN2</accession>
<gene>
    <name evidence="7" type="ORF">WMSIL1_LOCUS9578</name>
</gene>
<reference evidence="7 8" key="1">
    <citation type="submission" date="2019-07" db="EMBL/GenBank/DDBJ databases">
        <authorList>
            <person name="Jastrzebski P J."/>
            <person name="Paukszto L."/>
            <person name="Jastrzebski P J."/>
        </authorList>
    </citation>
    <scope>NUCLEOTIDE SEQUENCE [LARGE SCALE GENOMIC DNA]</scope>
    <source>
        <strain evidence="7 8">WMS-il1</strain>
    </source>
</reference>
<evidence type="ECO:0000256" key="1">
    <source>
        <dbReference type="ARBA" id="ARBA00004141"/>
    </source>
</evidence>
<organism evidence="7 8">
    <name type="scientific">Hymenolepis diminuta</name>
    <name type="common">Rat tapeworm</name>
    <dbReference type="NCBI Taxonomy" id="6216"/>
    <lineage>
        <taxon>Eukaryota</taxon>
        <taxon>Metazoa</taxon>
        <taxon>Spiralia</taxon>
        <taxon>Lophotrochozoa</taxon>
        <taxon>Platyhelminthes</taxon>
        <taxon>Cestoda</taxon>
        <taxon>Eucestoda</taxon>
        <taxon>Cyclophyllidea</taxon>
        <taxon>Hymenolepididae</taxon>
        <taxon>Hymenolepis</taxon>
    </lineage>
</organism>
<name>A0A564YVN2_HYMDI</name>
<feature type="transmembrane region" description="Helical" evidence="5">
    <location>
        <begin position="217"/>
        <end position="234"/>
    </location>
</feature>
<feature type="transmembrane region" description="Helical" evidence="5">
    <location>
        <begin position="365"/>
        <end position="383"/>
    </location>
</feature>
<feature type="transmembrane region" description="Helical" evidence="5">
    <location>
        <begin position="246"/>
        <end position="265"/>
    </location>
</feature>
<feature type="transmembrane region" description="Helical" evidence="5">
    <location>
        <begin position="17"/>
        <end position="37"/>
    </location>
</feature>
<dbReference type="EMBL" id="CABIJS010000388">
    <property type="protein sequence ID" value="VUZ50738.1"/>
    <property type="molecule type" value="Genomic_DNA"/>
</dbReference>
<dbReference type="GO" id="GO:0022857">
    <property type="term" value="F:transmembrane transporter activity"/>
    <property type="evidence" value="ECO:0007669"/>
    <property type="project" value="InterPro"/>
</dbReference>
<feature type="transmembrane region" description="Helical" evidence="5">
    <location>
        <begin position="49"/>
        <end position="67"/>
    </location>
</feature>
<dbReference type="Gene3D" id="1.20.1250.20">
    <property type="entry name" value="MFS general substrate transporter like domains"/>
    <property type="match status" value="1"/>
</dbReference>
<evidence type="ECO:0000313" key="7">
    <source>
        <dbReference type="EMBL" id="VUZ50738.1"/>
    </source>
</evidence>
<dbReference type="SUPFAM" id="SSF103473">
    <property type="entry name" value="MFS general substrate transporter"/>
    <property type="match status" value="1"/>
</dbReference>
<feature type="transmembrane region" description="Helical" evidence="5">
    <location>
        <begin position="132"/>
        <end position="151"/>
    </location>
</feature>
<proteinExistence type="predicted"/>
<evidence type="ECO:0000313" key="8">
    <source>
        <dbReference type="Proteomes" id="UP000321570"/>
    </source>
</evidence>
<dbReference type="PANTHER" id="PTHR24064">
    <property type="entry name" value="SOLUTE CARRIER FAMILY 22 MEMBER"/>
    <property type="match status" value="1"/>
</dbReference>
<sequence length="443" mass="50452">MNRSLVTDYNLVCDRNYIAKLLTSASLISIALGHILAAFTDKLSRRKMIMFYTIWEMSCSLAIPFAPNLALLFLFRILRGFSAPLAYYGSCLLQELLPTEKRTVYGNLYWISFSGGYMASAGLGYWTRDWHLYRLYGLVGLSGYFFLFLILPESPRWLCVNGNYEDFRKFLAKIAKWNKVKISDDYLDEAVAASKREKNKSNNFFRVFFYPNMLKKLCIFSVRFPSVAICYYGLSVSANVASDDIFLNVFFMGLAELLACPFGWLVGRFLNRRMSSVFFDAFIIPCLLFGPILRPYSTTANLLIFIIGKIMITAAYNMTVIHMCEVFPTPVRAMGLFTTLALSCGFSGFTPFINGLDRRYFCLPGIVYSTMRLLTGILVVLYLPDTKYCPMAQTLEQAESLYRGNEEEWIEMMLKPEMVETSIDSDSGLSKASNDDNGVINYL</sequence>
<dbReference type="GO" id="GO:0016020">
    <property type="term" value="C:membrane"/>
    <property type="evidence" value="ECO:0007669"/>
    <property type="project" value="UniProtKB-SubCell"/>
</dbReference>
<dbReference type="Pfam" id="PF00083">
    <property type="entry name" value="Sugar_tr"/>
    <property type="match status" value="1"/>
</dbReference>
<protein>
    <recommendedName>
        <fullName evidence="6">Major facilitator superfamily (MFS) profile domain-containing protein</fullName>
    </recommendedName>
</protein>
<feature type="transmembrane region" description="Helical" evidence="5">
    <location>
        <begin position="105"/>
        <end position="126"/>
    </location>
</feature>
<feature type="domain" description="Major facilitator superfamily (MFS) profile" evidence="6">
    <location>
        <begin position="1"/>
        <end position="387"/>
    </location>
</feature>
<dbReference type="InterPro" id="IPR020846">
    <property type="entry name" value="MFS_dom"/>
</dbReference>
<feature type="transmembrane region" description="Helical" evidence="5">
    <location>
        <begin position="302"/>
        <end position="321"/>
    </location>
</feature>
<feature type="transmembrane region" description="Helical" evidence="5">
    <location>
        <begin position="277"/>
        <end position="296"/>
    </location>
</feature>
<keyword evidence="8" id="KW-1185">Reference proteome</keyword>
<keyword evidence="4 5" id="KW-0472">Membrane</keyword>
<keyword evidence="2 5" id="KW-0812">Transmembrane</keyword>
<dbReference type="PROSITE" id="PS50850">
    <property type="entry name" value="MFS"/>
    <property type="match status" value="1"/>
</dbReference>
<dbReference type="InterPro" id="IPR036259">
    <property type="entry name" value="MFS_trans_sf"/>
</dbReference>
<comment type="subcellular location">
    <subcellularLocation>
        <location evidence="1">Membrane</location>
        <topology evidence="1">Multi-pass membrane protein</topology>
    </subcellularLocation>
</comment>
<evidence type="ECO:0000259" key="6">
    <source>
        <dbReference type="PROSITE" id="PS50850"/>
    </source>
</evidence>
<feature type="transmembrane region" description="Helical" evidence="5">
    <location>
        <begin position="333"/>
        <end position="353"/>
    </location>
</feature>
<evidence type="ECO:0000256" key="2">
    <source>
        <dbReference type="ARBA" id="ARBA00022692"/>
    </source>
</evidence>
<evidence type="ECO:0000256" key="5">
    <source>
        <dbReference type="SAM" id="Phobius"/>
    </source>
</evidence>
<evidence type="ECO:0000256" key="4">
    <source>
        <dbReference type="ARBA" id="ARBA00023136"/>
    </source>
</evidence>
<dbReference type="Proteomes" id="UP000321570">
    <property type="component" value="Unassembled WGS sequence"/>
</dbReference>
<keyword evidence="3 5" id="KW-1133">Transmembrane helix</keyword>
<dbReference type="InterPro" id="IPR005828">
    <property type="entry name" value="MFS_sugar_transport-like"/>
</dbReference>
<dbReference type="AlphaFoldDB" id="A0A564YVN2"/>
<evidence type="ECO:0000256" key="3">
    <source>
        <dbReference type="ARBA" id="ARBA00022989"/>
    </source>
</evidence>